<dbReference type="Gene3D" id="3.30.420.10">
    <property type="entry name" value="Ribonuclease H-like superfamily/Ribonuclease H"/>
    <property type="match status" value="1"/>
</dbReference>
<keyword evidence="3" id="KW-1185">Reference proteome</keyword>
<dbReference type="InterPro" id="IPR036397">
    <property type="entry name" value="RNaseH_sf"/>
</dbReference>
<dbReference type="EMBL" id="SMOL01000148">
    <property type="protein sequence ID" value="KAB2629360.1"/>
    <property type="molecule type" value="Genomic_DNA"/>
</dbReference>
<dbReference type="Proteomes" id="UP000327157">
    <property type="component" value="Chromosome 8"/>
</dbReference>
<dbReference type="InterPro" id="IPR044730">
    <property type="entry name" value="RNase_H-like_dom_plant"/>
</dbReference>
<organism evidence="2 3">
    <name type="scientific">Pyrus ussuriensis x Pyrus communis</name>
    <dbReference type="NCBI Taxonomy" id="2448454"/>
    <lineage>
        <taxon>Eukaryota</taxon>
        <taxon>Viridiplantae</taxon>
        <taxon>Streptophyta</taxon>
        <taxon>Embryophyta</taxon>
        <taxon>Tracheophyta</taxon>
        <taxon>Spermatophyta</taxon>
        <taxon>Magnoliopsida</taxon>
        <taxon>eudicotyledons</taxon>
        <taxon>Gunneridae</taxon>
        <taxon>Pentapetalae</taxon>
        <taxon>rosids</taxon>
        <taxon>fabids</taxon>
        <taxon>Rosales</taxon>
        <taxon>Rosaceae</taxon>
        <taxon>Amygdaloideae</taxon>
        <taxon>Maleae</taxon>
        <taxon>Pyrus</taxon>
    </lineage>
</organism>
<dbReference type="InterPro" id="IPR012337">
    <property type="entry name" value="RNaseH-like_sf"/>
</dbReference>
<dbReference type="InterPro" id="IPR002156">
    <property type="entry name" value="RNaseH_domain"/>
</dbReference>
<accession>A0A5N5HV21</accession>
<dbReference type="SUPFAM" id="SSF53098">
    <property type="entry name" value="Ribonuclease H-like"/>
    <property type="match status" value="1"/>
</dbReference>
<dbReference type="OrthoDB" id="1166192at2759"/>
<proteinExistence type="predicted"/>
<dbReference type="PANTHER" id="PTHR47723">
    <property type="entry name" value="OS05G0353850 PROTEIN"/>
    <property type="match status" value="1"/>
</dbReference>
<dbReference type="GO" id="GO:0003676">
    <property type="term" value="F:nucleic acid binding"/>
    <property type="evidence" value="ECO:0007669"/>
    <property type="project" value="InterPro"/>
</dbReference>
<reference evidence="3" key="2">
    <citation type="submission" date="2019-10" db="EMBL/GenBank/DDBJ databases">
        <title>A de novo genome assembly of a pear dwarfing rootstock.</title>
        <authorList>
            <person name="Wang F."/>
            <person name="Wang J."/>
            <person name="Li S."/>
            <person name="Zhang Y."/>
            <person name="Fang M."/>
            <person name="Ma L."/>
            <person name="Zhao Y."/>
            <person name="Jiang S."/>
        </authorList>
    </citation>
    <scope>NUCLEOTIDE SEQUENCE [LARGE SCALE GENOMIC DNA]</scope>
</reference>
<name>A0A5N5HV21_9ROSA</name>
<evidence type="ECO:0000313" key="3">
    <source>
        <dbReference type="Proteomes" id="UP000327157"/>
    </source>
</evidence>
<feature type="domain" description="RNase H type-1" evidence="1">
    <location>
        <begin position="59"/>
        <end position="174"/>
    </location>
</feature>
<evidence type="ECO:0000313" key="2">
    <source>
        <dbReference type="EMBL" id="KAB2629360.1"/>
    </source>
</evidence>
<protein>
    <recommendedName>
        <fullName evidence="1">RNase H type-1 domain-containing protein</fullName>
    </recommendedName>
</protein>
<dbReference type="GO" id="GO:0004523">
    <property type="term" value="F:RNA-DNA hybrid ribonuclease activity"/>
    <property type="evidence" value="ECO:0007669"/>
    <property type="project" value="InterPro"/>
</dbReference>
<dbReference type="AlphaFoldDB" id="A0A5N5HV21"/>
<reference evidence="2 3" key="1">
    <citation type="submission" date="2019-09" db="EMBL/GenBank/DDBJ databases">
        <authorList>
            <person name="Ou C."/>
        </authorList>
    </citation>
    <scope>NUCLEOTIDE SEQUENCE [LARGE SCALE GENOMIC DNA]</scope>
    <source>
        <strain evidence="2">S2</strain>
        <tissue evidence="2">Leaf</tissue>
    </source>
</reference>
<comment type="caution">
    <text evidence="2">The sequence shown here is derived from an EMBL/GenBank/DDBJ whole genome shotgun (WGS) entry which is preliminary data.</text>
</comment>
<dbReference type="InterPro" id="IPR053151">
    <property type="entry name" value="RNase_H-like"/>
</dbReference>
<dbReference type="CDD" id="cd06222">
    <property type="entry name" value="RNase_H_like"/>
    <property type="match status" value="1"/>
</dbReference>
<dbReference type="PANTHER" id="PTHR47723:SF23">
    <property type="entry name" value="REVERSE TRANSCRIPTASE-LIKE PROTEIN"/>
    <property type="match status" value="1"/>
</dbReference>
<evidence type="ECO:0000259" key="1">
    <source>
        <dbReference type="Pfam" id="PF13456"/>
    </source>
</evidence>
<dbReference type="Pfam" id="PF13456">
    <property type="entry name" value="RVT_3"/>
    <property type="match status" value="1"/>
</dbReference>
<gene>
    <name evidence="2" type="ORF">D8674_034155</name>
</gene>
<reference evidence="2 3" key="3">
    <citation type="submission" date="2019-11" db="EMBL/GenBank/DDBJ databases">
        <title>A de novo genome assembly of a pear dwarfing rootstock.</title>
        <authorList>
            <person name="Wang F."/>
            <person name="Wang J."/>
            <person name="Li S."/>
            <person name="Zhang Y."/>
            <person name="Fang M."/>
            <person name="Ma L."/>
            <person name="Zhao Y."/>
            <person name="Jiang S."/>
        </authorList>
    </citation>
    <scope>NUCLEOTIDE SEQUENCE [LARGE SCALE GENOMIC DNA]</scope>
    <source>
        <strain evidence="2">S2</strain>
        <tissue evidence="2">Leaf</tissue>
    </source>
</reference>
<sequence length="214" mass="23579">MRNQVAFHNAKPYPSRVGHLALSLGKDYVNANKSLSIAKNNSKRIIRWIPPREGFCKINFDGSIKDSMAAAGFVLRDVCGVPVVAGARRLGLTSINVAECLALRDAPWVARSKGLKKISVEGDSKLVVEAVVSKCSVPWRLMSIIEDIRCIANFFDCISWSHIFCEKNFVADAVTSIGFQFGNLHIWDRPYPAVAYRALLFDFPGSGCSRGDSL</sequence>